<dbReference type="EMBL" id="BARW01008139">
    <property type="protein sequence ID" value="GAI80857.1"/>
    <property type="molecule type" value="Genomic_DNA"/>
</dbReference>
<gene>
    <name evidence="1" type="ORF">S12H4_16779</name>
</gene>
<accession>X1RJC5</accession>
<proteinExistence type="predicted"/>
<feature type="non-terminal residue" evidence="1">
    <location>
        <position position="1"/>
    </location>
</feature>
<organism evidence="1">
    <name type="scientific">marine sediment metagenome</name>
    <dbReference type="NCBI Taxonomy" id="412755"/>
    <lineage>
        <taxon>unclassified sequences</taxon>
        <taxon>metagenomes</taxon>
        <taxon>ecological metagenomes</taxon>
    </lineage>
</organism>
<evidence type="ECO:0000313" key="1">
    <source>
        <dbReference type="EMBL" id="GAI80857.1"/>
    </source>
</evidence>
<reference evidence="1" key="1">
    <citation type="journal article" date="2014" name="Front. Microbiol.">
        <title>High frequency of phylogenetically diverse reductive dehalogenase-homologous genes in deep subseafloor sedimentary metagenomes.</title>
        <authorList>
            <person name="Kawai M."/>
            <person name="Futagami T."/>
            <person name="Toyoda A."/>
            <person name="Takaki Y."/>
            <person name="Nishi S."/>
            <person name="Hori S."/>
            <person name="Arai W."/>
            <person name="Tsubouchi T."/>
            <person name="Morono Y."/>
            <person name="Uchiyama I."/>
            <person name="Ito T."/>
            <person name="Fujiyama A."/>
            <person name="Inagaki F."/>
            <person name="Takami H."/>
        </authorList>
    </citation>
    <scope>NUCLEOTIDE SEQUENCE</scope>
    <source>
        <strain evidence="1">Expedition CK06-06</strain>
    </source>
</reference>
<protein>
    <recommendedName>
        <fullName evidence="2">CarD-like/TRCF RNAP-interacting domain-containing protein</fullName>
    </recommendedName>
</protein>
<dbReference type="AlphaFoldDB" id="X1RJC5"/>
<sequence length="39" mass="4674">ISRENKNWTILVPKEVVNLIKDYRGIERIKTLYKEVDLS</sequence>
<evidence type="ECO:0008006" key="2">
    <source>
        <dbReference type="Google" id="ProtNLM"/>
    </source>
</evidence>
<comment type="caution">
    <text evidence="1">The sequence shown here is derived from an EMBL/GenBank/DDBJ whole genome shotgun (WGS) entry which is preliminary data.</text>
</comment>
<name>X1RJC5_9ZZZZ</name>